<comment type="subcellular location">
    <subcellularLocation>
        <location evidence="1">Nucleus</location>
    </subcellularLocation>
</comment>
<dbReference type="GO" id="GO:0005634">
    <property type="term" value="C:nucleus"/>
    <property type="evidence" value="ECO:0007669"/>
    <property type="project" value="UniProtKB-SubCell"/>
</dbReference>
<sequence length="226" mass="26237">MVKFKKFQHKLWRVLNTCRSGAVRWSEIGDSIIFDFDKFKKEYLEPNNDFCKSSNVSSFIRQLNLYGFKKMVDLTRTSQANYGEKEYFNDNFIKGRNDLLKRVVRNPAKVSIPSLTEDDYIDIVVKIVPPKPERKRRNQSSVLQGYDSPTASPSTSANSRSSSMRWLFTEDKFIDVVNIVPPKPQRKRRNQDSVFKSYDNPTTSPSTSANFDPMKCKSQENLYDSL</sequence>
<dbReference type="InterPro" id="IPR000232">
    <property type="entry name" value="HSF_DNA-bd"/>
</dbReference>
<feature type="domain" description="HSF-type DNA-binding" evidence="7">
    <location>
        <begin position="3"/>
        <end position="106"/>
    </location>
</feature>
<dbReference type="Proteomes" id="UP001054945">
    <property type="component" value="Unassembled WGS sequence"/>
</dbReference>
<dbReference type="AlphaFoldDB" id="A0AAV4PPM2"/>
<evidence type="ECO:0000256" key="6">
    <source>
        <dbReference type="SAM" id="MobiDB-lite"/>
    </source>
</evidence>
<dbReference type="PANTHER" id="PTHR10015:SF465">
    <property type="entry name" value="HSF-TYPE DNA-BINDING DOMAIN-CONTAINING PROTEIN"/>
    <property type="match status" value="1"/>
</dbReference>
<keyword evidence="9" id="KW-1185">Reference proteome</keyword>
<evidence type="ECO:0000256" key="5">
    <source>
        <dbReference type="RuleBase" id="RU004020"/>
    </source>
</evidence>
<evidence type="ECO:0000256" key="4">
    <source>
        <dbReference type="ARBA" id="ARBA00023242"/>
    </source>
</evidence>
<dbReference type="GO" id="GO:0043565">
    <property type="term" value="F:sequence-specific DNA binding"/>
    <property type="evidence" value="ECO:0007669"/>
    <property type="project" value="InterPro"/>
</dbReference>
<dbReference type="Pfam" id="PF00447">
    <property type="entry name" value="HSF_DNA-bind"/>
    <property type="match status" value="1"/>
</dbReference>
<comment type="caution">
    <text evidence="8">The sequence shown here is derived from an EMBL/GenBank/DDBJ whole genome shotgun (WGS) entry which is preliminary data.</text>
</comment>
<proteinExistence type="inferred from homology"/>
<dbReference type="EMBL" id="BPLR01004857">
    <property type="protein sequence ID" value="GIX98088.1"/>
    <property type="molecule type" value="Genomic_DNA"/>
</dbReference>
<comment type="similarity">
    <text evidence="2 5">Belongs to the HSF family.</text>
</comment>
<feature type="compositionally biased region" description="Low complexity" evidence="6">
    <location>
        <begin position="148"/>
        <end position="161"/>
    </location>
</feature>
<feature type="region of interest" description="Disordered" evidence="6">
    <location>
        <begin position="179"/>
        <end position="226"/>
    </location>
</feature>
<feature type="compositionally biased region" description="Polar residues" evidence="6">
    <location>
        <begin position="199"/>
        <end position="210"/>
    </location>
</feature>
<name>A0AAV4PPM2_CAEEX</name>
<keyword evidence="3" id="KW-0238">DNA-binding</keyword>
<gene>
    <name evidence="8" type="primary">AVEN_220256_1</name>
    <name evidence="8" type="ORF">CEXT_758281</name>
</gene>
<dbReference type="Gene3D" id="1.10.10.10">
    <property type="entry name" value="Winged helix-like DNA-binding domain superfamily/Winged helix DNA-binding domain"/>
    <property type="match status" value="1"/>
</dbReference>
<dbReference type="SUPFAM" id="SSF46785">
    <property type="entry name" value="Winged helix' DNA-binding domain"/>
    <property type="match status" value="1"/>
</dbReference>
<accession>A0AAV4PPM2</accession>
<reference evidence="8 9" key="1">
    <citation type="submission" date="2021-06" db="EMBL/GenBank/DDBJ databases">
        <title>Caerostris extrusa draft genome.</title>
        <authorList>
            <person name="Kono N."/>
            <person name="Arakawa K."/>
        </authorList>
    </citation>
    <scope>NUCLEOTIDE SEQUENCE [LARGE SCALE GENOMIC DNA]</scope>
</reference>
<dbReference type="InterPro" id="IPR036390">
    <property type="entry name" value="WH_DNA-bd_sf"/>
</dbReference>
<evidence type="ECO:0000259" key="7">
    <source>
        <dbReference type="SMART" id="SM00415"/>
    </source>
</evidence>
<evidence type="ECO:0000256" key="1">
    <source>
        <dbReference type="ARBA" id="ARBA00004123"/>
    </source>
</evidence>
<organism evidence="8 9">
    <name type="scientific">Caerostris extrusa</name>
    <name type="common">Bark spider</name>
    <name type="synonym">Caerostris bankana</name>
    <dbReference type="NCBI Taxonomy" id="172846"/>
    <lineage>
        <taxon>Eukaryota</taxon>
        <taxon>Metazoa</taxon>
        <taxon>Ecdysozoa</taxon>
        <taxon>Arthropoda</taxon>
        <taxon>Chelicerata</taxon>
        <taxon>Arachnida</taxon>
        <taxon>Araneae</taxon>
        <taxon>Araneomorphae</taxon>
        <taxon>Entelegynae</taxon>
        <taxon>Araneoidea</taxon>
        <taxon>Araneidae</taxon>
        <taxon>Caerostris</taxon>
    </lineage>
</organism>
<keyword evidence="4" id="KW-0539">Nucleus</keyword>
<dbReference type="GO" id="GO:0003700">
    <property type="term" value="F:DNA-binding transcription factor activity"/>
    <property type="evidence" value="ECO:0007669"/>
    <property type="project" value="InterPro"/>
</dbReference>
<evidence type="ECO:0000256" key="2">
    <source>
        <dbReference type="ARBA" id="ARBA00006403"/>
    </source>
</evidence>
<feature type="region of interest" description="Disordered" evidence="6">
    <location>
        <begin position="132"/>
        <end position="161"/>
    </location>
</feature>
<dbReference type="SMART" id="SM00415">
    <property type="entry name" value="HSF"/>
    <property type="match status" value="1"/>
</dbReference>
<protein>
    <submittedName>
        <fullName evidence="8">HSF_DOMAIN domain-containing protein</fullName>
    </submittedName>
</protein>
<evidence type="ECO:0000313" key="8">
    <source>
        <dbReference type="EMBL" id="GIX98088.1"/>
    </source>
</evidence>
<dbReference type="InterPro" id="IPR036388">
    <property type="entry name" value="WH-like_DNA-bd_sf"/>
</dbReference>
<evidence type="ECO:0000313" key="9">
    <source>
        <dbReference type="Proteomes" id="UP001054945"/>
    </source>
</evidence>
<dbReference type="PANTHER" id="PTHR10015">
    <property type="entry name" value="HEAT SHOCK TRANSCRIPTION FACTOR"/>
    <property type="match status" value="1"/>
</dbReference>
<evidence type="ECO:0000256" key="3">
    <source>
        <dbReference type="ARBA" id="ARBA00023125"/>
    </source>
</evidence>